<accession>A6GA30</accession>
<keyword evidence="2" id="KW-1185">Reference proteome</keyword>
<organism evidence="1 2">
    <name type="scientific">Plesiocystis pacifica SIR-1</name>
    <dbReference type="NCBI Taxonomy" id="391625"/>
    <lineage>
        <taxon>Bacteria</taxon>
        <taxon>Pseudomonadati</taxon>
        <taxon>Myxococcota</taxon>
        <taxon>Polyangia</taxon>
        <taxon>Nannocystales</taxon>
        <taxon>Nannocystaceae</taxon>
        <taxon>Plesiocystis</taxon>
    </lineage>
</organism>
<gene>
    <name evidence="1" type="ORF">PPSIR1_17325</name>
</gene>
<dbReference type="SMART" id="SM00320">
    <property type="entry name" value="WD40"/>
    <property type="match status" value="2"/>
</dbReference>
<dbReference type="RefSeq" id="WP_006973572.1">
    <property type="nucleotide sequence ID" value="NZ_ABCS01000049.1"/>
</dbReference>
<dbReference type="InterPro" id="IPR015943">
    <property type="entry name" value="WD40/YVTN_repeat-like_dom_sf"/>
</dbReference>
<dbReference type="SUPFAM" id="SSF69322">
    <property type="entry name" value="Tricorn protease domain 2"/>
    <property type="match status" value="1"/>
</dbReference>
<dbReference type="Pfam" id="PF00400">
    <property type="entry name" value="WD40"/>
    <property type="match status" value="2"/>
</dbReference>
<dbReference type="EMBL" id="ABCS01000049">
    <property type="protein sequence ID" value="EDM77243.1"/>
    <property type="molecule type" value="Genomic_DNA"/>
</dbReference>
<dbReference type="PANTHER" id="PTHR19879:SF9">
    <property type="entry name" value="TRANSCRIPTION INITIATION FACTOR TFIID SUBUNIT 5"/>
    <property type="match status" value="1"/>
</dbReference>
<dbReference type="Gene3D" id="2.130.10.10">
    <property type="entry name" value="YVTN repeat-like/Quinoprotein amine dehydrogenase"/>
    <property type="match status" value="1"/>
</dbReference>
<sequence length="351" mass="37946">MEPAGSASAWLDPEAFDPEAGEAKAGEPKQLFQGFLPASTRVQFYTADFTPDGRYLVLGIGDEHGMVLLELEGERYVERQADLSGHTEPIWSVAFHPTELLLASGASWPNRRSERAVRLWSIPDGKQVGAALKVGSANIDTLAWSPNGELLAAGTEAGVFVIWRVGAGGSEVEALARNDDVQGVRALAFAPDSSSLLVGHDESWERVDLDGAVIDSGQQGATALAAMRDGGFIAGSDHCAVVRFDAAGEALWRTEVLDDHSRYLSHRNQVDVLVVDAVHGEVLVGHDERPMLRYLDLDTGAEVRPTTQLPKDDVESQFGPQHDFVQAALRTPDGVVTVLEQNGNLTRMWFP</sequence>
<evidence type="ECO:0000313" key="1">
    <source>
        <dbReference type="EMBL" id="EDM77243.1"/>
    </source>
</evidence>
<dbReference type="eggNOG" id="COG2319">
    <property type="taxonomic scope" value="Bacteria"/>
</dbReference>
<dbReference type="STRING" id="391625.PPSIR1_17325"/>
<proteinExistence type="predicted"/>
<dbReference type="OrthoDB" id="5491997at2"/>
<name>A6GA30_9BACT</name>
<evidence type="ECO:0000313" key="2">
    <source>
        <dbReference type="Proteomes" id="UP000005801"/>
    </source>
</evidence>
<protein>
    <submittedName>
        <fullName evidence="1">WD-repeat protein</fullName>
    </submittedName>
</protein>
<dbReference type="AlphaFoldDB" id="A6GA30"/>
<reference evidence="1 2" key="1">
    <citation type="submission" date="2007-06" db="EMBL/GenBank/DDBJ databases">
        <authorList>
            <person name="Shimkets L."/>
            <person name="Ferriera S."/>
            <person name="Johnson J."/>
            <person name="Kravitz S."/>
            <person name="Beeson K."/>
            <person name="Sutton G."/>
            <person name="Rogers Y.-H."/>
            <person name="Friedman R."/>
            <person name="Frazier M."/>
            <person name="Venter J.C."/>
        </authorList>
    </citation>
    <scope>NUCLEOTIDE SEQUENCE [LARGE SCALE GENOMIC DNA]</scope>
    <source>
        <strain evidence="1 2">SIR-1</strain>
    </source>
</reference>
<dbReference type="Proteomes" id="UP000005801">
    <property type="component" value="Unassembled WGS sequence"/>
</dbReference>
<dbReference type="InterPro" id="IPR001680">
    <property type="entry name" value="WD40_rpt"/>
</dbReference>
<dbReference type="PANTHER" id="PTHR19879">
    <property type="entry name" value="TRANSCRIPTION INITIATION FACTOR TFIID"/>
    <property type="match status" value="1"/>
</dbReference>
<comment type="caution">
    <text evidence="1">The sequence shown here is derived from an EMBL/GenBank/DDBJ whole genome shotgun (WGS) entry which is preliminary data.</text>
</comment>